<keyword evidence="3" id="KW-1185">Reference proteome</keyword>
<evidence type="ECO:0000313" key="2">
    <source>
        <dbReference type="EMBL" id="KAF3037115.1"/>
    </source>
</evidence>
<evidence type="ECO:0000256" key="1">
    <source>
        <dbReference type="SAM" id="MobiDB-lite"/>
    </source>
</evidence>
<protein>
    <submittedName>
        <fullName evidence="2">Uncharacterized protein</fullName>
    </submittedName>
</protein>
<feature type="region of interest" description="Disordered" evidence="1">
    <location>
        <begin position="80"/>
        <end position="109"/>
    </location>
</feature>
<organism evidence="2 3">
    <name type="scientific">Didymella heteroderae</name>
    <dbReference type="NCBI Taxonomy" id="1769908"/>
    <lineage>
        <taxon>Eukaryota</taxon>
        <taxon>Fungi</taxon>
        <taxon>Dikarya</taxon>
        <taxon>Ascomycota</taxon>
        <taxon>Pezizomycotina</taxon>
        <taxon>Dothideomycetes</taxon>
        <taxon>Pleosporomycetidae</taxon>
        <taxon>Pleosporales</taxon>
        <taxon>Pleosporineae</taxon>
        <taxon>Didymellaceae</taxon>
        <taxon>Didymella</taxon>
    </lineage>
</organism>
<dbReference type="EMBL" id="SWKV01000045">
    <property type="protein sequence ID" value="KAF3037115.1"/>
    <property type="molecule type" value="Genomic_DNA"/>
</dbReference>
<feature type="compositionally biased region" description="Basic and acidic residues" evidence="1">
    <location>
        <begin position="368"/>
        <end position="394"/>
    </location>
</feature>
<feature type="compositionally biased region" description="Basic and acidic residues" evidence="1">
    <location>
        <begin position="199"/>
        <end position="208"/>
    </location>
</feature>
<comment type="caution">
    <text evidence="2">The sequence shown here is derived from an EMBL/GenBank/DDBJ whole genome shotgun (WGS) entry which is preliminary data.</text>
</comment>
<accession>A0A9P4WMP7</accession>
<feature type="compositionally biased region" description="Polar residues" evidence="1">
    <location>
        <begin position="178"/>
        <end position="191"/>
    </location>
</feature>
<feature type="region of interest" description="Disordered" evidence="1">
    <location>
        <begin position="351"/>
        <end position="439"/>
    </location>
</feature>
<sequence>MPPRQNENSPTTLSRAKQNALRAIRESWNIRHVSEMLSPEAIKNFKQKPPNDNFFEEETLALLQRLGELTKDQKTEVKTKLETRWSARNHHREDGPHNAGAITVGKTPAIKNQHLRADIEEFIRDFTSNGEEEMVDEETGDSNAPTNNAEMRVPEQSRPTSTITSSSTNKRQGENTDDTQPMKRQNHTQTAKAAATASDSEKDPDTEPRNMWSGSDGLANDGSAEDKIEENDTPDNDSPSSSSDDDEEDIKIPAERAVSQIRIAWSLSHSIDEPFDFSVLPTHAFDPRMMGQAIPFRDHRPLLVSIHRLAQATRGRSAEVRRVLRAEFRGVDGFIETTAVGLIRDVARRYERESEKRGQSRKQKKKNGQADHGNDRAGSKTEGNDRADGYERNDGQTAPTSPKRIAQGARQVLPQQLSQGPVSGEGASRPHDAVTAATSSTITRSIVSVAPEIDPRSSITQSVDVNTLRAQGDAVRAHNESLLTAITQHSTANPAEVPSAIEHDYLLAANELDEAEVSLQLARLDRNLELRSEMYQGKC</sequence>
<proteinExistence type="predicted"/>
<gene>
    <name evidence="2" type="ORF">E8E12_007006</name>
</gene>
<evidence type="ECO:0000313" key="3">
    <source>
        <dbReference type="Proteomes" id="UP000758155"/>
    </source>
</evidence>
<dbReference type="AlphaFoldDB" id="A0A9P4WMP7"/>
<feature type="compositionally biased region" description="Acidic residues" evidence="1">
    <location>
        <begin position="130"/>
        <end position="140"/>
    </location>
</feature>
<reference evidence="2" key="1">
    <citation type="submission" date="2019-04" db="EMBL/GenBank/DDBJ databases">
        <title>Sequencing of skin fungus with MAO and IRED activity.</title>
        <authorList>
            <person name="Marsaioli A.J."/>
            <person name="Bonatto J.M.C."/>
            <person name="Reis Junior O."/>
        </authorList>
    </citation>
    <scope>NUCLEOTIDE SEQUENCE</scope>
    <source>
        <strain evidence="2">28M1</strain>
    </source>
</reference>
<feature type="region of interest" description="Disordered" evidence="1">
    <location>
        <begin position="121"/>
        <end position="251"/>
    </location>
</feature>
<name>A0A9P4WMP7_9PLEO</name>
<dbReference type="OrthoDB" id="10595702at2759"/>
<feature type="compositionally biased region" description="Basic and acidic residues" evidence="1">
    <location>
        <begin position="80"/>
        <end position="96"/>
    </location>
</feature>
<dbReference type="Proteomes" id="UP000758155">
    <property type="component" value="Unassembled WGS sequence"/>
</dbReference>